<protein>
    <submittedName>
        <fullName evidence="1">Uncharacterized protein</fullName>
    </submittedName>
</protein>
<organism evidence="1">
    <name type="scientific">Anguilla anguilla</name>
    <name type="common">European freshwater eel</name>
    <name type="synonym">Muraena anguilla</name>
    <dbReference type="NCBI Taxonomy" id="7936"/>
    <lineage>
        <taxon>Eukaryota</taxon>
        <taxon>Metazoa</taxon>
        <taxon>Chordata</taxon>
        <taxon>Craniata</taxon>
        <taxon>Vertebrata</taxon>
        <taxon>Euteleostomi</taxon>
        <taxon>Actinopterygii</taxon>
        <taxon>Neopterygii</taxon>
        <taxon>Teleostei</taxon>
        <taxon>Anguilliformes</taxon>
        <taxon>Anguillidae</taxon>
        <taxon>Anguilla</taxon>
    </lineage>
</organism>
<sequence length="55" mass="6349">MSRVLKRPHFCPPSQDEDEFFRFSSFRKDVPVSCIVSKGVVLFFSESGKLQISRP</sequence>
<proteinExistence type="predicted"/>
<dbReference type="EMBL" id="GBXM01017629">
    <property type="protein sequence ID" value="JAH90948.1"/>
    <property type="molecule type" value="Transcribed_RNA"/>
</dbReference>
<reference evidence="1" key="1">
    <citation type="submission" date="2014-11" db="EMBL/GenBank/DDBJ databases">
        <authorList>
            <person name="Amaro Gonzalez C."/>
        </authorList>
    </citation>
    <scope>NUCLEOTIDE SEQUENCE</scope>
</reference>
<reference evidence="1" key="2">
    <citation type="journal article" date="2015" name="Fish Shellfish Immunol.">
        <title>Early steps in the European eel (Anguilla anguilla)-Vibrio vulnificus interaction in the gills: Role of the RtxA13 toxin.</title>
        <authorList>
            <person name="Callol A."/>
            <person name="Pajuelo D."/>
            <person name="Ebbesson L."/>
            <person name="Teles M."/>
            <person name="MacKenzie S."/>
            <person name="Amaro C."/>
        </authorList>
    </citation>
    <scope>NUCLEOTIDE SEQUENCE</scope>
</reference>
<name>A0A0E9WNA3_ANGAN</name>
<evidence type="ECO:0000313" key="1">
    <source>
        <dbReference type="EMBL" id="JAH90948.1"/>
    </source>
</evidence>
<dbReference type="AlphaFoldDB" id="A0A0E9WNA3"/>
<accession>A0A0E9WNA3</accession>